<evidence type="ECO:0000256" key="3">
    <source>
        <dbReference type="ARBA" id="ARBA00004789"/>
    </source>
</evidence>
<feature type="domain" description="PKS/mFAS DH" evidence="13">
    <location>
        <begin position="966"/>
        <end position="1249"/>
    </location>
</feature>
<dbReference type="Pfam" id="PF21394">
    <property type="entry name" value="Beta-ketacyl_N"/>
    <property type="match status" value="1"/>
</dbReference>
<evidence type="ECO:0000256" key="7">
    <source>
        <dbReference type="ARBA" id="ARBA00022679"/>
    </source>
</evidence>
<evidence type="ECO:0000259" key="13">
    <source>
        <dbReference type="PROSITE" id="PS52019"/>
    </source>
</evidence>
<gene>
    <name evidence="14" type="ORF">GC101_00790</name>
</gene>
<dbReference type="EMBL" id="WHOB01000012">
    <property type="protein sequence ID" value="NOU77408.1"/>
    <property type="molecule type" value="Genomic_DNA"/>
</dbReference>
<comment type="caution">
    <text evidence="14">The sequence shown here is derived from an EMBL/GenBank/DDBJ whole genome shotgun (WGS) entry which is preliminary data.</text>
</comment>
<keyword evidence="7" id="KW-0808">Transferase</keyword>
<comment type="pathway">
    <text evidence="3">Antibiotic biosynthesis; bacillaene biosynthesis.</text>
</comment>
<reference evidence="14 15" key="1">
    <citation type="submission" date="2019-10" db="EMBL/GenBank/DDBJ databases">
        <title>Description of Paenibacillus terricola sp. nov.</title>
        <authorList>
            <person name="Carlier A."/>
            <person name="Qi S."/>
        </authorList>
    </citation>
    <scope>NUCLEOTIDE SEQUENCE [LARGE SCALE GENOMIC DNA]</scope>
    <source>
        <strain evidence="14 15">LMG 31459</strain>
    </source>
</reference>
<dbReference type="InterPro" id="IPR049900">
    <property type="entry name" value="PKS_mFAS_DH"/>
</dbReference>
<dbReference type="SUPFAM" id="SSF53901">
    <property type="entry name" value="Thiolase-like"/>
    <property type="match status" value="2"/>
</dbReference>
<keyword evidence="5" id="KW-0963">Cytoplasm</keyword>
<feature type="region of interest" description="N-terminal hotdog fold" evidence="9">
    <location>
        <begin position="966"/>
        <end position="1082"/>
    </location>
</feature>
<dbReference type="InterPro" id="IPR013968">
    <property type="entry name" value="PKS_KR"/>
</dbReference>
<dbReference type="Pfam" id="PF02801">
    <property type="entry name" value="Ketoacyl-synt_C"/>
    <property type="match status" value="2"/>
</dbReference>
<dbReference type="PROSITE" id="PS52019">
    <property type="entry name" value="PKS_MFAS_DH"/>
    <property type="match status" value="1"/>
</dbReference>
<dbReference type="InterPro" id="IPR006162">
    <property type="entry name" value="Ppantetheine_attach_site"/>
</dbReference>
<dbReference type="InterPro" id="IPR014031">
    <property type="entry name" value="Ketoacyl_synth_C"/>
</dbReference>
<dbReference type="Proteomes" id="UP000596857">
    <property type="component" value="Unassembled WGS sequence"/>
</dbReference>
<dbReference type="InterPro" id="IPR049552">
    <property type="entry name" value="PKS_DH_N"/>
</dbReference>
<dbReference type="InterPro" id="IPR049551">
    <property type="entry name" value="PKS_DH_C"/>
</dbReference>
<dbReference type="InterPro" id="IPR057326">
    <property type="entry name" value="KR_dom"/>
</dbReference>
<dbReference type="InterPro" id="IPR032821">
    <property type="entry name" value="PKS_assoc"/>
</dbReference>
<dbReference type="PROSITE" id="PS52004">
    <property type="entry name" value="KS3_2"/>
    <property type="match status" value="2"/>
</dbReference>
<evidence type="ECO:0000259" key="12">
    <source>
        <dbReference type="PROSITE" id="PS52004"/>
    </source>
</evidence>
<dbReference type="InterPro" id="IPR020807">
    <property type="entry name" value="PKS_DH"/>
</dbReference>
<protein>
    <submittedName>
        <fullName evidence="14">SDR family NAD(P)-dependent oxidoreductase</fullName>
    </submittedName>
</protein>
<sequence>MSSKASASKLKPRRAAAGQDVAIVGIGCRFPEAENYSSYWNNMINHVNSVKPISYDRWQNGRYGLKNEADLGWDNEQFVKYCASLSGIDKFDNTFFNLSPREVASMDPQQRILLEETWHCLEDSGIPLAELQKERTSVYVGVTGNDYGLIALTGGDKVDHYAGLGNFECIAANRISHTLGLTGESLSLDTACSSSLVAVHKARQNLQAGEAKYAIAAGVCLAYHPWRYVTFSKSNMMSRDGQCKAFDENADGFVQGEGVGVLLLQKLEDAVRDGNHVYGIIRGTAVNHCGASQTIAAPSMKAQKELVEAALRQARVDASTVNYIEAHGTGTALGDPIEVEALTQVFRQYTDQEQFCTIGSVKTNIGHLASASGVAGIIRVLMMMKHKTIPKLLNLNGLNPLLDWEHTPFKVATANTEWVPVNEDTPLRAGVSGFGFGGVNAHVILEAYEPPKPARASNKPVPGAQLFTLSALNSDSLNESIAVWKSHVNSPEMADVSIGELCKTLLAGRRHCREYRIGAVIRSRQELAEYLQSAASAVERLEPGRKRWSVHFTNVIYTGYTEIKSVMEEPYIREVLEEVIAETELRGGPAAIRSGLTIAKWNKDKLAAYSFLINYTLAKVLMSLGVEVETVSGEQQGTLLAMAVSGMITPVQAYDILTGRATLAETVLQRPELTFIDPVHQVKIHRINIGPAYIAGLRNVCITGADAAAFRHYVEKARILSRTQFTFKKYLRDWDQSPALQAAKLSTDSLLHQERLLAAGEGGEAMERQRVLLLLIAYGSLLKLNQKWDLSERITLSDARLSEWVQLVLDEVISKEMAVRLLTSSDEEEAGVLEAVRNQLNERQDQLNLNVPYTCLHEANQHMDEISGPASWREQLQEQCAAQSVLQSEVIRLCAGDKETAALSPQSDGVFGFHEVLLKLWLAGADLDWSRLYPGGSFKKQPLPGYAFNRSSHWMAAPQAAPAQSHPMIDLAKSSPERLLFVKTLKVSDFYVGEHVVDERVILPGVAYLEMVRAAGEFAARTQVHSIKDVLWVNRLEVADTRDAYIQLTPESGHMKFQVYTAENGTRLIHCTGKLYTGTGQQAERRSFNLDAIQARGGVRIAKDFCYNEVFGSSIGFQYGPSFQATTEALCGSGESLEKLDLPPDLLPAFSQYMLHPSLVDAALRAVTWIGGAEAYKQLRLHIPFALGEVRIYGWLTPSCYSYAEIVPETAGKAAGMKRFNVYILNEQGEVLVEARDFTIRAIQPTNAVSAASRIHLYTERWQEAQLPEAGGLGGHSEGISKAEVKNMLYLVRDKAKAHRLAEAFAREHTVPDNIIIVNPGAEYSAAAGSLEYSIRPEQEADYGRLLTELLAKGIRIDAILYEWDGEQAEILNAFYPVLYLFKAVTQLYSQEQVRFLLGAVRSGSQPGAGMLRGLSKAFQATNRSFIPSVIYCDHAEEIPFYAAQELLYRKQASFVEISYSGGARAGRVILPLESLPEAEFSGFRKQGTYLITGGMGKLGLAVAEFALRNYEANVVLTGRSALDEPRSRELERLQSYPGQVIYLPGDIAEQQTAAEIVAQAQQAFHSIHGVIHCAGVLGEQPLMEASPEQMAEVLLPKIRGAINLDEATQLEKLDFFVFFSSISAIIGDFARGTYAAANSYLDRFALLRAEQVKEGMRSGASLSINWPVWNDGAMQLSGEEAVQYRQQAGMEQLDTQAGLELLEQLIRTGESRIIVACGERQQLSMVLAAVTEEKPQQERVLNASAQSVHERQRAAAVTVTGGATAPLKLPVPPIQQQQPLHSGLVPNVKVEEAIQQYLKGVVSQATGVPAVQLEASADFSKYGIDSIMIMELNGILGKDFSDLPSTLFFEYSTIALLAAFFMDNHAEFFQQSAVESGQSRETEQQEAVVDEAAEQVMPETVSAETGTLQEAAVKEEAAPAMSRHQGAEAVSGDIAIIGLSGQYPMADTLEEFWDVLSGGQDCVTEIPPERWDYRKDYHPEKGKPGKVYTKWGAFMKDVEKFDAGFFHVSPREAELMDPQERLMLQTTYHTLEDAGAAADTLSGKKVGVFIGVMNSHYQLLGAEQYNNGRLMDVRSSFASIANRISYHFNFKGPSLAIDTMCSSALVAIHMACESIRHGESEMAVAGSVNTLVHPAKYIFLTDQRFGSTEGKCRAFGQGGDGYVPGEGVGAVLLKPLEAALRDGDPVYGLIKGTAVNHGGKVSSYTVPNPNAQSELIEEALRRSGVHPEQISYIEAHGTGTALGDPIEVAGLTKAFKKFTAKTQFCAIGSVKSNIGHLESAAGMASLTKVLLQMKHKQLVPSILAEQLNENIDFAKTPFYVQRSLQPWKPLTEETPDGLKVQPLRAGISSFGAGGTNAHIVIEQYEPDVPPARQSEEQLILLSAKSRDKLQAQARQLAAFIARHRTGGRAVDTSELITARLQAVRNRCLDVVAEVLGVNPGQIDYDEILTELCADAVHQVRLADAINELVQEHAADSTLGANRSLRELMNHLEAAELNRRNAGIGFDTQAYAETAAASAAEMDAADTEEYTLRLEDVAYTLQVGREAFAERVAIVSRDIGELREVLIRFAAGEPNLPDVYTGSLDPQRDIAAILFQNESGHQFIASAVRNRQWPQIAQLWLLKAKIDWKLLHDERSGARVIPLPNYIFDKKRYWIGNGFSAAAAEGNRYTIEAEPDWESEPACDEQNKSLQPQTSQTPQTVTPAEAIGCVETSADSVEQCLNHTLEEVIYLEAGEVNADLPFSELGVNSVLTLELVDKLNDRLGLALHSNDLFNYNTVRLLTVHILETAGTGFAASGNSGLAVDSPIDLNELELLLEGS</sequence>
<evidence type="ECO:0000259" key="11">
    <source>
        <dbReference type="PROSITE" id="PS50075"/>
    </source>
</evidence>
<dbReference type="Gene3D" id="1.10.1240.100">
    <property type="match status" value="1"/>
</dbReference>
<dbReference type="SMART" id="SM00826">
    <property type="entry name" value="PKS_DH"/>
    <property type="match status" value="1"/>
</dbReference>
<dbReference type="Gene3D" id="3.40.47.10">
    <property type="match status" value="2"/>
</dbReference>
<dbReference type="InterPro" id="IPR020806">
    <property type="entry name" value="PKS_PP-bd"/>
</dbReference>
<dbReference type="PANTHER" id="PTHR43775:SF37">
    <property type="entry name" value="SI:DKEY-61P9.11"/>
    <property type="match status" value="1"/>
</dbReference>
<feature type="region of interest" description="Disordered" evidence="10">
    <location>
        <begin position="2675"/>
        <end position="2701"/>
    </location>
</feature>
<dbReference type="PROSITE" id="PS50075">
    <property type="entry name" value="CARRIER"/>
    <property type="match status" value="2"/>
</dbReference>
<dbReference type="Pfam" id="PF08659">
    <property type="entry name" value="KR"/>
    <property type="match status" value="1"/>
</dbReference>
<dbReference type="InterPro" id="IPR009081">
    <property type="entry name" value="PP-bd_ACP"/>
</dbReference>
<dbReference type="InterPro" id="IPR036736">
    <property type="entry name" value="ACP-like_sf"/>
</dbReference>
<dbReference type="PROSITE" id="PS00012">
    <property type="entry name" value="PHOSPHOPANTETHEINE"/>
    <property type="match status" value="1"/>
</dbReference>
<comment type="subcellular location">
    <subcellularLocation>
        <location evidence="2">Cytoplasm</location>
    </subcellularLocation>
</comment>
<dbReference type="Pfam" id="PF21089">
    <property type="entry name" value="PKS_DH_N"/>
    <property type="match status" value="1"/>
</dbReference>
<evidence type="ECO:0000256" key="8">
    <source>
        <dbReference type="ARBA" id="ARBA00022737"/>
    </source>
</evidence>
<dbReference type="PANTHER" id="PTHR43775">
    <property type="entry name" value="FATTY ACID SYNTHASE"/>
    <property type="match status" value="1"/>
</dbReference>
<dbReference type="PROSITE" id="PS00606">
    <property type="entry name" value="KS3_1"/>
    <property type="match status" value="1"/>
</dbReference>
<dbReference type="Gene3D" id="3.40.50.720">
    <property type="entry name" value="NAD(P)-binding Rossmann-like Domain"/>
    <property type="match status" value="1"/>
</dbReference>
<keyword evidence="6" id="KW-0597">Phosphoprotein</keyword>
<dbReference type="InterPro" id="IPR018201">
    <property type="entry name" value="Ketoacyl_synth_AS"/>
</dbReference>
<dbReference type="InterPro" id="IPR014030">
    <property type="entry name" value="Ketoacyl_synth_N"/>
</dbReference>
<comment type="function">
    <text evidence="1">Involved in some intermediate steps for the synthesis of the antibiotic polyketide bacillaene which is involved in secondary metabolism.</text>
</comment>
<dbReference type="SMART" id="SM00825">
    <property type="entry name" value="PKS_KS"/>
    <property type="match status" value="2"/>
</dbReference>
<dbReference type="InterPro" id="IPR042104">
    <property type="entry name" value="PKS_dehydratase_sf"/>
</dbReference>
<dbReference type="InterPro" id="IPR036291">
    <property type="entry name" value="NAD(P)-bd_dom_sf"/>
</dbReference>
<dbReference type="Pfam" id="PF00550">
    <property type="entry name" value="PP-binding"/>
    <property type="match status" value="2"/>
</dbReference>
<feature type="active site" description="Proton donor; for dehydratase activity" evidence="9">
    <location>
        <position position="1161"/>
    </location>
</feature>
<dbReference type="CDD" id="cd00833">
    <property type="entry name" value="PKS"/>
    <property type="match status" value="2"/>
</dbReference>
<keyword evidence="15" id="KW-1185">Reference proteome</keyword>
<dbReference type="SMART" id="SM00823">
    <property type="entry name" value="PKS_PP"/>
    <property type="match status" value="2"/>
</dbReference>
<proteinExistence type="predicted"/>
<dbReference type="InterPro" id="IPR054514">
    <property type="entry name" value="RhiE-like_linker"/>
</dbReference>
<name>A0ABX1YBU4_9BACL</name>
<feature type="domain" description="Ketosynthase family 3 (KS3)" evidence="12">
    <location>
        <begin position="1932"/>
        <end position="2364"/>
    </location>
</feature>
<dbReference type="Pfam" id="PF00109">
    <property type="entry name" value="ketoacyl-synt"/>
    <property type="match status" value="2"/>
</dbReference>
<dbReference type="Pfam" id="PF22336">
    <property type="entry name" value="RhiE-like_linker"/>
    <property type="match status" value="1"/>
</dbReference>
<dbReference type="SMART" id="SM00822">
    <property type="entry name" value="PKS_KR"/>
    <property type="match status" value="1"/>
</dbReference>
<dbReference type="InterPro" id="IPR049490">
    <property type="entry name" value="C883_1060-like_KR_N"/>
</dbReference>
<organism evidence="14 15">
    <name type="scientific">Paenibacillus phytohabitans</name>
    <dbReference type="NCBI Taxonomy" id="2654978"/>
    <lineage>
        <taxon>Bacteria</taxon>
        <taxon>Bacillati</taxon>
        <taxon>Bacillota</taxon>
        <taxon>Bacilli</taxon>
        <taxon>Bacillales</taxon>
        <taxon>Paenibacillaceae</taxon>
        <taxon>Paenibacillus</taxon>
    </lineage>
</organism>
<evidence type="ECO:0000313" key="14">
    <source>
        <dbReference type="EMBL" id="NOU77408.1"/>
    </source>
</evidence>
<feature type="compositionally biased region" description="Low complexity" evidence="10">
    <location>
        <begin position="2691"/>
        <end position="2701"/>
    </location>
</feature>
<dbReference type="Gene3D" id="1.10.1200.10">
    <property type="entry name" value="ACP-like"/>
    <property type="match status" value="2"/>
</dbReference>
<accession>A0ABX1YBU4</accession>
<feature type="active site" description="Proton acceptor; for dehydratase activity" evidence="9">
    <location>
        <position position="995"/>
    </location>
</feature>
<dbReference type="Pfam" id="PF16197">
    <property type="entry name" value="KAsynt_C_assoc"/>
    <property type="match status" value="2"/>
</dbReference>
<dbReference type="InterPro" id="IPR050091">
    <property type="entry name" value="PKS_NRPS_Biosynth_Enz"/>
</dbReference>
<dbReference type="CDD" id="cd08953">
    <property type="entry name" value="KR_2_SDR_x"/>
    <property type="match status" value="1"/>
</dbReference>
<feature type="domain" description="Carrier" evidence="11">
    <location>
        <begin position="1793"/>
        <end position="1866"/>
    </location>
</feature>
<keyword evidence="8" id="KW-0677">Repeat</keyword>
<feature type="region of interest" description="C-terminal hotdog fold" evidence="9">
    <location>
        <begin position="1098"/>
        <end position="1249"/>
    </location>
</feature>
<evidence type="ECO:0000313" key="15">
    <source>
        <dbReference type="Proteomes" id="UP000596857"/>
    </source>
</evidence>
<evidence type="ECO:0000256" key="1">
    <source>
        <dbReference type="ARBA" id="ARBA00003299"/>
    </source>
</evidence>
<keyword evidence="4" id="KW-0596">Phosphopantetheine</keyword>
<evidence type="ECO:0000256" key="10">
    <source>
        <dbReference type="SAM" id="MobiDB-lite"/>
    </source>
</evidence>
<evidence type="ECO:0000256" key="5">
    <source>
        <dbReference type="ARBA" id="ARBA00022490"/>
    </source>
</evidence>
<dbReference type="SMART" id="SM01294">
    <property type="entry name" value="PKS_PP_betabranch"/>
    <property type="match status" value="1"/>
</dbReference>
<evidence type="ECO:0000256" key="2">
    <source>
        <dbReference type="ARBA" id="ARBA00004496"/>
    </source>
</evidence>
<dbReference type="InterPro" id="IPR020841">
    <property type="entry name" value="PKS_Beta-ketoAc_synthase_dom"/>
</dbReference>
<dbReference type="Pfam" id="PF14765">
    <property type="entry name" value="PS-DH"/>
    <property type="match status" value="1"/>
</dbReference>
<feature type="domain" description="Ketosynthase family 3 (KS3)" evidence="12">
    <location>
        <begin position="18"/>
        <end position="447"/>
    </location>
</feature>
<evidence type="ECO:0000256" key="4">
    <source>
        <dbReference type="ARBA" id="ARBA00022450"/>
    </source>
</evidence>
<evidence type="ECO:0000256" key="9">
    <source>
        <dbReference type="PROSITE-ProRule" id="PRU01363"/>
    </source>
</evidence>
<dbReference type="InterPro" id="IPR016039">
    <property type="entry name" value="Thiolase-like"/>
</dbReference>
<dbReference type="Gene3D" id="3.30.70.3290">
    <property type="match status" value="2"/>
</dbReference>
<evidence type="ECO:0000256" key="6">
    <source>
        <dbReference type="ARBA" id="ARBA00022553"/>
    </source>
</evidence>
<dbReference type="RefSeq" id="WP_171715707.1">
    <property type="nucleotide sequence ID" value="NZ_WHOB01000012.1"/>
</dbReference>
<feature type="domain" description="Carrier" evidence="11">
    <location>
        <begin position="2711"/>
        <end position="2789"/>
    </location>
</feature>
<dbReference type="SUPFAM" id="SSF47336">
    <property type="entry name" value="ACP-like"/>
    <property type="match status" value="3"/>
</dbReference>
<dbReference type="SUPFAM" id="SSF51735">
    <property type="entry name" value="NAD(P)-binding Rossmann-fold domains"/>
    <property type="match status" value="1"/>
</dbReference>
<dbReference type="Gene3D" id="3.10.129.110">
    <property type="entry name" value="Polyketide synthase dehydratase"/>
    <property type="match status" value="1"/>
</dbReference>